<name>A0A1W1Y6Y1_9FLAO</name>
<dbReference type="SUPFAM" id="SSF103088">
    <property type="entry name" value="OmpA-like"/>
    <property type="match status" value="1"/>
</dbReference>
<organism evidence="9 10">
    <name type="scientific">Moheibacter sediminis</name>
    <dbReference type="NCBI Taxonomy" id="1434700"/>
    <lineage>
        <taxon>Bacteria</taxon>
        <taxon>Pseudomonadati</taxon>
        <taxon>Bacteroidota</taxon>
        <taxon>Flavobacteriia</taxon>
        <taxon>Flavobacteriales</taxon>
        <taxon>Weeksellaceae</taxon>
        <taxon>Moheibacter</taxon>
    </lineage>
</organism>
<feature type="domain" description="OmpA-like" evidence="8">
    <location>
        <begin position="103"/>
        <end position="220"/>
    </location>
</feature>
<gene>
    <name evidence="9" type="ORF">SAMN06296427_10132</name>
</gene>
<feature type="signal peptide" evidence="7">
    <location>
        <begin position="1"/>
        <end position="26"/>
    </location>
</feature>
<feature type="transmembrane region" description="Helical" evidence="6">
    <location>
        <begin position="59"/>
        <end position="78"/>
    </location>
</feature>
<dbReference type="STRING" id="1434700.SAMN06296427_10132"/>
<keyword evidence="10" id="KW-1185">Reference proteome</keyword>
<evidence type="ECO:0000313" key="10">
    <source>
        <dbReference type="Proteomes" id="UP000192393"/>
    </source>
</evidence>
<dbReference type="PANTHER" id="PTHR30329">
    <property type="entry name" value="STATOR ELEMENT OF FLAGELLAR MOTOR COMPLEX"/>
    <property type="match status" value="1"/>
</dbReference>
<accession>A0A1W1Y6Y1</accession>
<dbReference type="PANTHER" id="PTHR30329:SF21">
    <property type="entry name" value="LIPOPROTEIN YIAD-RELATED"/>
    <property type="match status" value="1"/>
</dbReference>
<evidence type="ECO:0000256" key="2">
    <source>
        <dbReference type="ARBA" id="ARBA00023136"/>
    </source>
</evidence>
<protein>
    <submittedName>
        <fullName evidence="9">Outer membrane protein OmpA</fullName>
    </submittedName>
</protein>
<dbReference type="Gene3D" id="3.30.1330.60">
    <property type="entry name" value="OmpA-like domain"/>
    <property type="match status" value="1"/>
</dbReference>
<evidence type="ECO:0000256" key="1">
    <source>
        <dbReference type="ARBA" id="ARBA00004442"/>
    </source>
</evidence>
<dbReference type="Pfam" id="PF00691">
    <property type="entry name" value="OmpA"/>
    <property type="match status" value="1"/>
</dbReference>
<dbReference type="PROSITE" id="PS51257">
    <property type="entry name" value="PROKAR_LIPOPROTEIN"/>
    <property type="match status" value="1"/>
</dbReference>
<keyword evidence="3" id="KW-0998">Cell outer membrane</keyword>
<dbReference type="InterPro" id="IPR036737">
    <property type="entry name" value="OmpA-like_sf"/>
</dbReference>
<keyword evidence="6" id="KW-1133">Transmembrane helix</keyword>
<evidence type="ECO:0000256" key="4">
    <source>
        <dbReference type="PROSITE-ProRule" id="PRU00473"/>
    </source>
</evidence>
<dbReference type="EMBL" id="FWXS01000001">
    <property type="protein sequence ID" value="SMC31913.1"/>
    <property type="molecule type" value="Genomic_DNA"/>
</dbReference>
<feature type="chain" id="PRO_5013297678" evidence="7">
    <location>
        <begin position="27"/>
        <end position="232"/>
    </location>
</feature>
<evidence type="ECO:0000313" key="9">
    <source>
        <dbReference type="EMBL" id="SMC31913.1"/>
    </source>
</evidence>
<dbReference type="Proteomes" id="UP000192393">
    <property type="component" value="Unassembled WGS sequence"/>
</dbReference>
<comment type="subcellular location">
    <subcellularLocation>
        <location evidence="1">Cell outer membrane</location>
    </subcellularLocation>
</comment>
<dbReference type="PRINTS" id="PR01021">
    <property type="entry name" value="OMPADOMAIN"/>
</dbReference>
<dbReference type="OrthoDB" id="9782229at2"/>
<sequence>MKSLKTNLIAVTLSAGLLLSSCEAIQNTNHTQRGAAVGTASGAVIGGVLGNNVGKGDNAALGALIGAVVGGVAGGVIGNRMDKQAEKIENTLPGAEVVRTAEGIQVILDEQSDVRFEYDKSDLTAQAKTNLDKLVTVFNEYPDTDILVVGFTDSKGSDAYNQGLSERRSASVVSYLKSKGLKSSRLSSIGQGKTNPRGDNETEAGRAQNRRVEFAITANEKMVEDAQKQAGQ</sequence>
<dbReference type="Pfam" id="PF13441">
    <property type="entry name" value="Gly-zipper_YMGG"/>
    <property type="match status" value="1"/>
</dbReference>
<evidence type="ECO:0000256" key="7">
    <source>
        <dbReference type="SAM" id="SignalP"/>
    </source>
</evidence>
<dbReference type="RefSeq" id="WP_084015255.1">
    <property type="nucleotide sequence ID" value="NZ_FWXS01000001.1"/>
</dbReference>
<dbReference type="InterPro" id="IPR006664">
    <property type="entry name" value="OMP_bac"/>
</dbReference>
<dbReference type="InterPro" id="IPR006665">
    <property type="entry name" value="OmpA-like"/>
</dbReference>
<dbReference type="CDD" id="cd07185">
    <property type="entry name" value="OmpA_C-like"/>
    <property type="match status" value="1"/>
</dbReference>
<dbReference type="GO" id="GO:0009279">
    <property type="term" value="C:cell outer membrane"/>
    <property type="evidence" value="ECO:0007669"/>
    <property type="project" value="UniProtKB-SubCell"/>
</dbReference>
<dbReference type="InterPro" id="IPR050330">
    <property type="entry name" value="Bact_OuterMem_StrucFunc"/>
</dbReference>
<keyword evidence="7" id="KW-0732">Signal</keyword>
<dbReference type="AlphaFoldDB" id="A0A1W1Y6Y1"/>
<dbReference type="InterPro" id="IPR027367">
    <property type="entry name" value="Gly-zipper_YMGG"/>
</dbReference>
<keyword evidence="2 4" id="KW-0472">Membrane</keyword>
<feature type="region of interest" description="Disordered" evidence="5">
    <location>
        <begin position="184"/>
        <end position="211"/>
    </location>
</feature>
<dbReference type="PROSITE" id="PS51123">
    <property type="entry name" value="OMPA_2"/>
    <property type="match status" value="1"/>
</dbReference>
<evidence type="ECO:0000256" key="3">
    <source>
        <dbReference type="ARBA" id="ARBA00023237"/>
    </source>
</evidence>
<reference evidence="9 10" key="1">
    <citation type="submission" date="2017-04" db="EMBL/GenBank/DDBJ databases">
        <authorList>
            <person name="Afonso C.L."/>
            <person name="Miller P.J."/>
            <person name="Scott M.A."/>
            <person name="Spackman E."/>
            <person name="Goraichik I."/>
            <person name="Dimitrov K.M."/>
            <person name="Suarez D.L."/>
            <person name="Swayne D.E."/>
        </authorList>
    </citation>
    <scope>NUCLEOTIDE SEQUENCE [LARGE SCALE GENOMIC DNA]</scope>
    <source>
        <strain evidence="9 10">CGMCC 1.12708</strain>
    </source>
</reference>
<evidence type="ECO:0000259" key="8">
    <source>
        <dbReference type="PROSITE" id="PS51123"/>
    </source>
</evidence>
<evidence type="ECO:0000256" key="5">
    <source>
        <dbReference type="SAM" id="MobiDB-lite"/>
    </source>
</evidence>
<keyword evidence="6" id="KW-0812">Transmembrane</keyword>
<proteinExistence type="predicted"/>
<evidence type="ECO:0000256" key="6">
    <source>
        <dbReference type="SAM" id="Phobius"/>
    </source>
</evidence>